<comment type="caution">
    <text evidence="1">The sequence shown here is derived from an EMBL/GenBank/DDBJ whole genome shotgun (WGS) entry which is preliminary data.</text>
</comment>
<evidence type="ECO:0000313" key="1">
    <source>
        <dbReference type="EMBL" id="KON63119.1"/>
    </source>
</evidence>
<reference evidence="1" key="1">
    <citation type="submission" date="2015-08" db="EMBL/GenBank/DDBJ databases">
        <title>Draft genome sequence of Komagataeibacter europaeus CECT 8546 a cellulose producer strain from vinegar produced by the traditional method.</title>
        <authorList>
            <person name="Poehlein A."/>
            <person name="Valera M.J."/>
            <person name="Haack F.S."/>
            <person name="Mas A."/>
            <person name="Daniel R."/>
            <person name="Streit W.R."/>
            <person name="Mateo E."/>
        </authorList>
    </citation>
    <scope>NUCLEOTIDE SEQUENCE [LARGE SCALE GENOMIC DNA]</scope>
    <source>
        <strain evidence="1">CECT 8546</strain>
    </source>
</reference>
<name>A0A0M0ECX0_KOMEU</name>
<dbReference type="EMBL" id="LHUQ01000042">
    <property type="protein sequence ID" value="KON63119.1"/>
    <property type="molecule type" value="Genomic_DNA"/>
</dbReference>
<protein>
    <submittedName>
        <fullName evidence="1">Uncharacterized protein</fullName>
    </submittedName>
</protein>
<sequence>MPSISRVRKRETVPVFLKVAIARRSWSASDAENPAHTMATCITCS</sequence>
<dbReference type="AlphaFoldDB" id="A0A0M0ECX0"/>
<gene>
    <name evidence="1" type="ORF">KOEU_33610</name>
</gene>
<keyword evidence="2" id="KW-1185">Reference proteome</keyword>
<proteinExistence type="predicted"/>
<evidence type="ECO:0000313" key="2">
    <source>
        <dbReference type="Proteomes" id="UP000037566"/>
    </source>
</evidence>
<accession>A0A0M0ECX0</accession>
<organism evidence="1 2">
    <name type="scientific">Komagataeibacter europaeus</name>
    <name type="common">Gluconacetobacter europaeus</name>
    <dbReference type="NCBI Taxonomy" id="33995"/>
    <lineage>
        <taxon>Bacteria</taxon>
        <taxon>Pseudomonadati</taxon>
        <taxon>Pseudomonadota</taxon>
        <taxon>Alphaproteobacteria</taxon>
        <taxon>Acetobacterales</taxon>
        <taxon>Acetobacteraceae</taxon>
        <taxon>Komagataeibacter</taxon>
    </lineage>
</organism>
<dbReference type="STRING" id="33995.KOEU_33610"/>
<dbReference type="Proteomes" id="UP000037566">
    <property type="component" value="Unassembled WGS sequence"/>
</dbReference>